<dbReference type="GO" id="GO:0097367">
    <property type="term" value="F:carbohydrate derivative binding"/>
    <property type="evidence" value="ECO:0007669"/>
    <property type="project" value="InterPro"/>
</dbReference>
<organism evidence="6 7">
    <name type="scientific">Azospirillum cavernae</name>
    <dbReference type="NCBI Taxonomy" id="2320860"/>
    <lineage>
        <taxon>Bacteria</taxon>
        <taxon>Pseudomonadati</taxon>
        <taxon>Pseudomonadota</taxon>
        <taxon>Alphaproteobacteria</taxon>
        <taxon>Rhodospirillales</taxon>
        <taxon>Azospirillaceae</taxon>
        <taxon>Azospirillum</taxon>
    </lineage>
</organism>
<feature type="domain" description="SIS" evidence="5">
    <location>
        <begin position="134"/>
        <end position="273"/>
    </location>
</feature>
<dbReference type="Gene3D" id="1.10.10.10">
    <property type="entry name" value="Winged helix-like DNA-binding domain superfamily/Winged helix DNA-binding domain"/>
    <property type="match status" value="1"/>
</dbReference>
<dbReference type="SUPFAM" id="SSF46689">
    <property type="entry name" value="Homeodomain-like"/>
    <property type="match status" value="1"/>
</dbReference>
<dbReference type="InterPro" id="IPR046348">
    <property type="entry name" value="SIS_dom_sf"/>
</dbReference>
<dbReference type="Proteomes" id="UP000283458">
    <property type="component" value="Unassembled WGS sequence"/>
</dbReference>
<dbReference type="Pfam" id="PF01418">
    <property type="entry name" value="HTH_6"/>
    <property type="match status" value="1"/>
</dbReference>
<dbReference type="GO" id="GO:0003700">
    <property type="term" value="F:DNA-binding transcription factor activity"/>
    <property type="evidence" value="ECO:0007669"/>
    <property type="project" value="InterPro"/>
</dbReference>
<reference evidence="6 7" key="1">
    <citation type="submission" date="2018-09" db="EMBL/GenBank/DDBJ databases">
        <authorList>
            <person name="Zhu H."/>
        </authorList>
    </citation>
    <scope>NUCLEOTIDE SEQUENCE [LARGE SCALE GENOMIC DNA]</scope>
    <source>
        <strain evidence="6 7">K2W22B-5</strain>
    </source>
</reference>
<protein>
    <submittedName>
        <fullName evidence="6">MurR/RpiR family transcriptional regulator</fullName>
    </submittedName>
</protein>
<evidence type="ECO:0000313" key="7">
    <source>
        <dbReference type="Proteomes" id="UP000283458"/>
    </source>
</evidence>
<dbReference type="Pfam" id="PF01380">
    <property type="entry name" value="SIS"/>
    <property type="match status" value="1"/>
</dbReference>
<sequence length="305" mass="33279">MDQPTPPAATESLLMRMQQHQTRLPPALAKVGAWALAYPFRTATLKIGELAAAAEVSVASVNRYATALGYEGYPEFRDDLLRAFESTFAPVEKLRAAVSRDTSNAEIMRESLACDAANIARTLDLLQPEQCEEAIRLIRSAKRVYTCGMGDSAYMATFLADMLDPYVDQAIATVEFAGPERSIRRLMKVQPGDLMIAITTPRYSRRTVEHVQHCREQGARTLALTDSPDSPVVPLADVTLLAGADHGVLHSSTTGMMALIMALGAALARSGNNTVDRAADMAERILPYLHVVPKPGRAKPDREER</sequence>
<dbReference type="InterPro" id="IPR001347">
    <property type="entry name" value="SIS_dom"/>
</dbReference>
<dbReference type="InterPro" id="IPR036388">
    <property type="entry name" value="WH-like_DNA-bd_sf"/>
</dbReference>
<evidence type="ECO:0000256" key="1">
    <source>
        <dbReference type="ARBA" id="ARBA00023015"/>
    </source>
</evidence>
<comment type="caution">
    <text evidence="6">The sequence shown here is derived from an EMBL/GenBank/DDBJ whole genome shotgun (WGS) entry which is preliminary data.</text>
</comment>
<dbReference type="CDD" id="cd05013">
    <property type="entry name" value="SIS_RpiR"/>
    <property type="match status" value="1"/>
</dbReference>
<dbReference type="AlphaFoldDB" id="A0A418VVU7"/>
<evidence type="ECO:0000256" key="3">
    <source>
        <dbReference type="ARBA" id="ARBA00023163"/>
    </source>
</evidence>
<dbReference type="OrthoDB" id="3574600at2"/>
<proteinExistence type="predicted"/>
<keyword evidence="3" id="KW-0804">Transcription</keyword>
<dbReference type="PROSITE" id="PS51464">
    <property type="entry name" value="SIS"/>
    <property type="match status" value="1"/>
</dbReference>
<gene>
    <name evidence="6" type="ORF">D3877_13805</name>
</gene>
<dbReference type="SUPFAM" id="SSF53697">
    <property type="entry name" value="SIS domain"/>
    <property type="match status" value="1"/>
</dbReference>
<dbReference type="RefSeq" id="WP_119831356.1">
    <property type="nucleotide sequence ID" value="NZ_QYUL01000002.1"/>
</dbReference>
<keyword evidence="2" id="KW-0238">DNA-binding</keyword>
<evidence type="ECO:0000259" key="4">
    <source>
        <dbReference type="PROSITE" id="PS51071"/>
    </source>
</evidence>
<dbReference type="InterPro" id="IPR047640">
    <property type="entry name" value="RpiR-like"/>
</dbReference>
<dbReference type="GO" id="GO:1901135">
    <property type="term" value="P:carbohydrate derivative metabolic process"/>
    <property type="evidence" value="ECO:0007669"/>
    <property type="project" value="InterPro"/>
</dbReference>
<feature type="domain" description="HTH rpiR-type" evidence="4">
    <location>
        <begin position="11"/>
        <end position="87"/>
    </location>
</feature>
<keyword evidence="7" id="KW-1185">Reference proteome</keyword>
<evidence type="ECO:0000256" key="2">
    <source>
        <dbReference type="ARBA" id="ARBA00023125"/>
    </source>
</evidence>
<dbReference type="EMBL" id="QYUL01000002">
    <property type="protein sequence ID" value="RJF81264.1"/>
    <property type="molecule type" value="Genomic_DNA"/>
</dbReference>
<evidence type="ECO:0000259" key="5">
    <source>
        <dbReference type="PROSITE" id="PS51464"/>
    </source>
</evidence>
<keyword evidence="1" id="KW-0805">Transcription regulation</keyword>
<dbReference type="InterPro" id="IPR000281">
    <property type="entry name" value="HTH_RpiR"/>
</dbReference>
<dbReference type="InterPro" id="IPR009057">
    <property type="entry name" value="Homeodomain-like_sf"/>
</dbReference>
<dbReference type="PROSITE" id="PS51071">
    <property type="entry name" value="HTH_RPIR"/>
    <property type="match status" value="1"/>
</dbReference>
<accession>A0A418VVU7</accession>
<dbReference type="InterPro" id="IPR035472">
    <property type="entry name" value="RpiR-like_SIS"/>
</dbReference>
<dbReference type="GO" id="GO:0003677">
    <property type="term" value="F:DNA binding"/>
    <property type="evidence" value="ECO:0007669"/>
    <property type="project" value="UniProtKB-KW"/>
</dbReference>
<dbReference type="PANTHER" id="PTHR30514">
    <property type="entry name" value="GLUCOKINASE"/>
    <property type="match status" value="1"/>
</dbReference>
<name>A0A418VVU7_9PROT</name>
<dbReference type="Gene3D" id="3.40.50.10490">
    <property type="entry name" value="Glucose-6-phosphate isomerase like protein, domain 1"/>
    <property type="match status" value="1"/>
</dbReference>
<evidence type="ECO:0000313" key="6">
    <source>
        <dbReference type="EMBL" id="RJF81264.1"/>
    </source>
</evidence>